<dbReference type="AlphaFoldDB" id="A0A0M0JW10"/>
<accession>A0A0M0JW10</accession>
<reference evidence="2" key="1">
    <citation type="journal article" date="2015" name="PLoS Genet.">
        <title>Genome Sequence and Transcriptome Analyses of Chrysochromulina tobin: Metabolic Tools for Enhanced Algal Fitness in the Prominent Order Prymnesiales (Haptophyceae).</title>
        <authorList>
            <person name="Hovde B.T."/>
            <person name="Deodato C.R."/>
            <person name="Hunsperger H.M."/>
            <person name="Ryken S.A."/>
            <person name="Yost W."/>
            <person name="Jha R.K."/>
            <person name="Patterson J."/>
            <person name="Monnat R.J. Jr."/>
            <person name="Barlow S.B."/>
            <person name="Starkenburg S.R."/>
            <person name="Cattolico R.A."/>
        </authorList>
    </citation>
    <scope>NUCLEOTIDE SEQUENCE</scope>
    <source>
        <strain evidence="2">CCMP291</strain>
    </source>
</reference>
<evidence type="ECO:0000313" key="2">
    <source>
        <dbReference type="Proteomes" id="UP000037460"/>
    </source>
</evidence>
<dbReference type="EMBL" id="JWZX01002172">
    <property type="protein sequence ID" value="KOO30730.1"/>
    <property type="molecule type" value="Genomic_DNA"/>
</dbReference>
<proteinExistence type="predicted"/>
<dbReference type="OrthoDB" id="542405at2759"/>
<dbReference type="Proteomes" id="UP000037460">
    <property type="component" value="Unassembled WGS sequence"/>
</dbReference>
<keyword evidence="2" id="KW-1185">Reference proteome</keyword>
<protein>
    <submittedName>
        <fullName evidence="1">Uncharacterized protein</fullName>
    </submittedName>
</protein>
<sequence length="949" mass="100999">MIMTVTSTIGANEIGLLIDGTEIVAMGSLANHQVYTYSVCLTVGAHMAALLDSYGDGWHGGYLTINGVDYGKEFLGGASQTHTFIVPKRVANLQVKAVGQHHEVQSLGQHDVRSVSTIYLDAPHVDGLDVAANSAKGGQCVDTDVTLHTAAWGAEIGLRIDGTAIVPQGSLANDHEFLFTVCLSGGEHTAKLEDSYGDGWHGAYVTINGVDYGKEFLTGSSEFHSFTISSSCINTILTVTTATRGNEIGLKIDGNVIFGMGTLQDNQVYTNTMCLTAGTHEAEFEDLIGDGWHGAFLTIGGVDYGKGFLVGTVVRHTFSVSCVDTLMMITTATWGNEIGLKIDGNEVVAQGSLGNYQIYTFSVCLDPGNHEAKLFDSYGDGWHGGYLTIGGVDYGKGFLTGTVETHTFLIGCIDTTLTITTMTWGTEIGLKVDGDDIVLPGALTDNMVSTYTLCLNPGVHEATLVDSYGDGWHHGYLTINGEYYGADFLNGTSMTSTFNLVQVEAENQFLTKAKEVAAEQQGDGSGGAPCIDTVITVTTTIWGNEVGIKIDDAELVVQGTLKNNQEYKFNMCLSAGTHVAKLEDSYGDGWHGSYMSVGGVDYGKEFLSGAVSMITFSASSSCVETTMTVTTTAGGFEMGLKIDDIELVAQGSLANDQVYTFTMCLSIGLHTAALLDSYADGWHGGYLTINGVDYGRDFLTGTVATHQFTVSCVSTTMTVTTKSWGPEIGLTIDGTVIIAEGSLYNFQVYTYTVCLSSGSHEANLLDSYGDGWHGGFLTIGGVDYGKEFLTGTMSTHTFYVGCIDTLMKITTTTWGSEAGLAIDGNELAAQGSLSNYQEYTYTVCLSPGVHEANLLDSYGDGWHHGYLTINGIDYGRDFLTGTSQLKNAWAAIEKMSADARRAAIAAYELPRKGGAKSSIKIFSDEEEVTQLLLDGCKGRTASPSGSMPV</sequence>
<evidence type="ECO:0000313" key="1">
    <source>
        <dbReference type="EMBL" id="KOO30730.1"/>
    </source>
</evidence>
<organism evidence="1 2">
    <name type="scientific">Chrysochromulina tobinii</name>
    <dbReference type="NCBI Taxonomy" id="1460289"/>
    <lineage>
        <taxon>Eukaryota</taxon>
        <taxon>Haptista</taxon>
        <taxon>Haptophyta</taxon>
        <taxon>Prymnesiophyceae</taxon>
        <taxon>Prymnesiales</taxon>
        <taxon>Chrysochromulinaceae</taxon>
        <taxon>Chrysochromulina</taxon>
    </lineage>
</organism>
<comment type="caution">
    <text evidence="1">The sequence shown here is derived from an EMBL/GenBank/DDBJ whole genome shotgun (WGS) entry which is preliminary data.</text>
</comment>
<name>A0A0M0JW10_9EUKA</name>
<gene>
    <name evidence="1" type="ORF">Ctob_014147</name>
</gene>